<feature type="transmembrane region" description="Helical" evidence="7">
    <location>
        <begin position="55"/>
        <end position="75"/>
    </location>
</feature>
<comment type="subcellular location">
    <subcellularLocation>
        <location evidence="1">Cell membrane</location>
        <topology evidence="1">Multi-pass membrane protein</topology>
    </subcellularLocation>
</comment>
<dbReference type="GO" id="GO:0005886">
    <property type="term" value="C:plasma membrane"/>
    <property type="evidence" value="ECO:0007669"/>
    <property type="project" value="UniProtKB-SubCell"/>
</dbReference>
<dbReference type="Pfam" id="PF05977">
    <property type="entry name" value="MFS_3"/>
    <property type="match status" value="1"/>
</dbReference>
<evidence type="ECO:0000256" key="7">
    <source>
        <dbReference type="SAM" id="Phobius"/>
    </source>
</evidence>
<dbReference type="Gene3D" id="1.20.1250.20">
    <property type="entry name" value="MFS general substrate transporter like domains"/>
    <property type="match status" value="1"/>
</dbReference>
<feature type="transmembrane region" description="Helical" evidence="7">
    <location>
        <begin position="350"/>
        <end position="372"/>
    </location>
</feature>
<evidence type="ECO:0000313" key="9">
    <source>
        <dbReference type="Proteomes" id="UP000245711"/>
    </source>
</evidence>
<feature type="transmembrane region" description="Helical" evidence="7">
    <location>
        <begin position="262"/>
        <end position="280"/>
    </location>
</feature>
<dbReference type="OrthoDB" id="9775268at2"/>
<keyword evidence="5 7" id="KW-1133">Transmembrane helix</keyword>
<dbReference type="CDD" id="cd06173">
    <property type="entry name" value="MFS_MefA_like"/>
    <property type="match status" value="1"/>
</dbReference>
<dbReference type="InterPro" id="IPR036259">
    <property type="entry name" value="MFS_trans_sf"/>
</dbReference>
<dbReference type="EMBL" id="CP021354">
    <property type="protein sequence ID" value="AWK73737.1"/>
    <property type="molecule type" value="Genomic_DNA"/>
</dbReference>
<dbReference type="PANTHER" id="PTHR23513:SF11">
    <property type="entry name" value="STAPHYLOFERRIN A TRANSPORTER"/>
    <property type="match status" value="1"/>
</dbReference>
<evidence type="ECO:0000256" key="2">
    <source>
        <dbReference type="ARBA" id="ARBA00022448"/>
    </source>
</evidence>
<dbReference type="KEGG" id="roz:CBI38_21425"/>
<feature type="transmembrane region" description="Helical" evidence="7">
    <location>
        <begin position="292"/>
        <end position="310"/>
    </location>
</feature>
<evidence type="ECO:0000256" key="5">
    <source>
        <dbReference type="ARBA" id="ARBA00022989"/>
    </source>
</evidence>
<feature type="transmembrane region" description="Helical" evidence="7">
    <location>
        <begin position="316"/>
        <end position="338"/>
    </location>
</feature>
<keyword evidence="4 7" id="KW-0812">Transmembrane</keyword>
<dbReference type="RefSeq" id="WP_109332039.1">
    <property type="nucleotide sequence ID" value="NZ_CP021354.1"/>
</dbReference>
<keyword evidence="9" id="KW-1185">Reference proteome</keyword>
<dbReference type="Proteomes" id="UP000245711">
    <property type="component" value="Chromosome"/>
</dbReference>
<name>A0A2S2BYN4_9NOCA</name>
<feature type="transmembrane region" description="Helical" evidence="7">
    <location>
        <begin position="378"/>
        <end position="397"/>
    </location>
</feature>
<feature type="transmembrane region" description="Helical" evidence="7">
    <location>
        <begin position="229"/>
        <end position="250"/>
    </location>
</feature>
<sequence>MVGESQMGFFAPLRIRRLRLLLLLELGASVGIWILVLAAQWILTEAGESATTVSAVQFAISVPFFLFAVPIGAIVEYTSHRRLLVVTSVVLLAASIGLAVLDFLGHVGVAVLMGSVFVAGVGLAVVAIVWQALLPHIVSRDMMAVVPAIDGAVFNGARAIGPLIGGAILAGLGSTWAFSSAGAMFAGCALIAARQVPATAGSASIRRPLGRAVSSGLRFIRYSRWTRRLLVRLTIFGIPASCLWALLPLVAHDRLHTSTFEFGVMSGAIGVGAVVGTIALMPLRARMTWNRYVALGSAAYALALGGMTVITRFDLMLVLMVVAGAAWVGVQSTWMIAAHKVVPTWIKARVIAFIMLMFQGSQAVGAILWGVLADVVGLVPAVATAAVLMFVSAGGVLRRGIFSSEGIVPDPAEVENPAAPFGDYGERRVVIETTYVVAPANRSNFLAGIRTVQHSRLRLGALRCVVTQSAELPDIFVEYCMFSDWADYFSQETERLTQPEKQLRERVATTLESRPSSRVLLVTD</sequence>
<evidence type="ECO:0000256" key="6">
    <source>
        <dbReference type="ARBA" id="ARBA00023136"/>
    </source>
</evidence>
<evidence type="ECO:0000256" key="1">
    <source>
        <dbReference type="ARBA" id="ARBA00004651"/>
    </source>
</evidence>
<feature type="transmembrane region" description="Helical" evidence="7">
    <location>
        <begin position="20"/>
        <end position="43"/>
    </location>
</feature>
<dbReference type="InterPro" id="IPR010290">
    <property type="entry name" value="TM_effector"/>
</dbReference>
<feature type="transmembrane region" description="Helical" evidence="7">
    <location>
        <begin position="82"/>
        <end position="101"/>
    </location>
</feature>
<dbReference type="PANTHER" id="PTHR23513">
    <property type="entry name" value="INTEGRAL MEMBRANE EFFLUX PROTEIN-RELATED"/>
    <property type="match status" value="1"/>
</dbReference>
<evidence type="ECO:0000256" key="3">
    <source>
        <dbReference type="ARBA" id="ARBA00022475"/>
    </source>
</evidence>
<protein>
    <recommendedName>
        <fullName evidence="10">MFS transporter</fullName>
    </recommendedName>
</protein>
<organism evidence="8 9">
    <name type="scientific">Rhodococcus oxybenzonivorans</name>
    <dbReference type="NCBI Taxonomy" id="1990687"/>
    <lineage>
        <taxon>Bacteria</taxon>
        <taxon>Bacillati</taxon>
        <taxon>Actinomycetota</taxon>
        <taxon>Actinomycetes</taxon>
        <taxon>Mycobacteriales</taxon>
        <taxon>Nocardiaceae</taxon>
        <taxon>Rhodococcus</taxon>
    </lineage>
</organism>
<gene>
    <name evidence="8" type="ORF">CBI38_21425</name>
</gene>
<dbReference type="SUPFAM" id="SSF103473">
    <property type="entry name" value="MFS general substrate transporter"/>
    <property type="match status" value="1"/>
</dbReference>
<evidence type="ECO:0000313" key="8">
    <source>
        <dbReference type="EMBL" id="AWK73737.1"/>
    </source>
</evidence>
<evidence type="ECO:0000256" key="4">
    <source>
        <dbReference type="ARBA" id="ARBA00022692"/>
    </source>
</evidence>
<evidence type="ECO:0008006" key="10">
    <source>
        <dbReference type="Google" id="ProtNLM"/>
    </source>
</evidence>
<reference evidence="8 9" key="1">
    <citation type="submission" date="2017-05" db="EMBL/GenBank/DDBJ databases">
        <title>Isolation of Rhodococcus sp. S2-17 biodegrading of BP-3.</title>
        <authorList>
            <person name="Lee Y."/>
            <person name="Kim K.H."/>
            <person name="Chun B.H."/>
            <person name="Jung H.S."/>
            <person name="Jeon C.O."/>
        </authorList>
    </citation>
    <scope>NUCLEOTIDE SEQUENCE [LARGE SCALE GENOMIC DNA]</scope>
    <source>
        <strain evidence="8 9">S2-17</strain>
    </source>
</reference>
<accession>A0A2S2BYN4</accession>
<feature type="transmembrane region" description="Helical" evidence="7">
    <location>
        <begin position="107"/>
        <end position="133"/>
    </location>
</feature>
<dbReference type="AlphaFoldDB" id="A0A2S2BYN4"/>
<keyword evidence="6 7" id="KW-0472">Membrane</keyword>
<keyword evidence="3" id="KW-1003">Cell membrane</keyword>
<keyword evidence="2" id="KW-0813">Transport</keyword>
<proteinExistence type="predicted"/>